<evidence type="ECO:0000313" key="9">
    <source>
        <dbReference type="Proteomes" id="UP000520814"/>
    </source>
</evidence>
<organism evidence="8 9">
    <name type="scientific">Armatimonas rosea</name>
    <dbReference type="NCBI Taxonomy" id="685828"/>
    <lineage>
        <taxon>Bacteria</taxon>
        <taxon>Bacillati</taxon>
        <taxon>Armatimonadota</taxon>
        <taxon>Armatimonadia</taxon>
        <taxon>Armatimonadales</taxon>
        <taxon>Armatimonadaceae</taxon>
        <taxon>Armatimonas</taxon>
    </lineage>
</organism>
<dbReference type="InterPro" id="IPR043129">
    <property type="entry name" value="ATPase_NBD"/>
</dbReference>
<dbReference type="InterPro" id="IPR013126">
    <property type="entry name" value="Hsp_70_fam"/>
</dbReference>
<dbReference type="Gene3D" id="3.90.640.10">
    <property type="entry name" value="Actin, Chain A, domain 4"/>
    <property type="match status" value="1"/>
</dbReference>
<dbReference type="SUPFAM" id="SSF53067">
    <property type="entry name" value="Actin-like ATPase domain"/>
    <property type="match status" value="2"/>
</dbReference>
<dbReference type="AlphaFoldDB" id="A0A7W9SU10"/>
<dbReference type="InterPro" id="IPR029047">
    <property type="entry name" value="HSP70_peptide-bd_sf"/>
</dbReference>
<dbReference type="PROSITE" id="PS01036">
    <property type="entry name" value="HSP70_3"/>
    <property type="match status" value="1"/>
</dbReference>
<dbReference type="NCBIfam" id="NF003520">
    <property type="entry name" value="PRK05183.1"/>
    <property type="match status" value="1"/>
</dbReference>
<dbReference type="Gene3D" id="2.60.34.10">
    <property type="entry name" value="Substrate Binding Domain Of DNAk, Chain A, domain 1"/>
    <property type="match status" value="1"/>
</dbReference>
<dbReference type="GO" id="GO:0140662">
    <property type="term" value="F:ATP-dependent protein folding chaperone"/>
    <property type="evidence" value="ECO:0007669"/>
    <property type="project" value="InterPro"/>
</dbReference>
<dbReference type="PANTHER" id="PTHR19375">
    <property type="entry name" value="HEAT SHOCK PROTEIN 70KDA"/>
    <property type="match status" value="1"/>
</dbReference>
<reference evidence="8 9" key="1">
    <citation type="submission" date="2020-08" db="EMBL/GenBank/DDBJ databases">
        <title>Genomic Encyclopedia of Type Strains, Phase IV (KMG-IV): sequencing the most valuable type-strain genomes for metagenomic binning, comparative biology and taxonomic classification.</title>
        <authorList>
            <person name="Goeker M."/>
        </authorList>
    </citation>
    <scope>NUCLEOTIDE SEQUENCE [LARGE SCALE GENOMIC DNA]</scope>
    <source>
        <strain evidence="8 9">DSM 23562</strain>
    </source>
</reference>
<dbReference type="Gene3D" id="1.20.1270.10">
    <property type="match status" value="1"/>
</dbReference>
<dbReference type="GO" id="GO:0005524">
    <property type="term" value="F:ATP binding"/>
    <property type="evidence" value="ECO:0007669"/>
    <property type="project" value="UniProtKB-KW"/>
</dbReference>
<evidence type="ECO:0000313" key="8">
    <source>
        <dbReference type="EMBL" id="MBB6052827.1"/>
    </source>
</evidence>
<dbReference type="Gene3D" id="3.30.420.40">
    <property type="match status" value="2"/>
</dbReference>
<comment type="similarity">
    <text evidence="1 7">Belongs to the heat shock protein 70 family.</text>
</comment>
<keyword evidence="3 7" id="KW-0547">Nucleotide-binding</keyword>
<proteinExistence type="inferred from homology"/>
<dbReference type="InterPro" id="IPR018181">
    <property type="entry name" value="Heat_shock_70_CS"/>
</dbReference>
<dbReference type="PRINTS" id="PR00301">
    <property type="entry name" value="HEATSHOCK70"/>
</dbReference>
<evidence type="ECO:0000256" key="6">
    <source>
        <dbReference type="ARBA" id="ARBA00023186"/>
    </source>
</evidence>
<dbReference type="Proteomes" id="UP000520814">
    <property type="component" value="Unassembled WGS sequence"/>
</dbReference>
<sequence>MATILGIDLGTTNSLVAVVKDGVPQVLGGLVPSVVYFPEDGATPLVGTDALPYLTSHPNRTIYSAKRLMGKGHGDADALRGGLPYLLTGDCQIALGERLVSAPEVAAWVLRALKQRAEATLGEAVSKTVITVPAYFNDSQRQATKDAGELAGLEVIRIVNEPTAASLAYGLQNTKTATIAVYDLGGGTFDISILRLEDGLFEVLATGGDTRLGGDDFDDALVAWLKRRASLQHTEPATVRLAAERAKRELSSKTVTDFFGIALTREDFEEAIAPLIERTLAACRQCLTDAGLSASEIAEVVLVGGSTRVPAVQAAVGKLFGRTPHTHLNPDEVVALGAALQADILSGNRDDLLLLDVTPLSLGIETMGGAVEKLIFRNSKIPSTAKEEFTTSVDGQTKVLLHVVQGERELAADNRSLARIELTGVPPLPAGVPKIEVQFLLDANGILQVSAKELRSGVATEVRIKPTYGLDQAQVKQRVRDSFLHADEDFAARMVADMRTEAQSAILGAQKLLPGYEGDDKPAIEAALAELIAAKESGTDHNLIREKIEALDKIGENLAASAMSGVANSLIAGKTLAEAAEYLEERKKEQP</sequence>
<dbReference type="SUPFAM" id="SSF100920">
    <property type="entry name" value="Heat shock protein 70kD (HSP70), peptide-binding domain"/>
    <property type="match status" value="1"/>
</dbReference>
<name>A0A7W9SU10_ARMRO</name>
<dbReference type="PROSITE" id="PS00329">
    <property type="entry name" value="HSP70_2"/>
    <property type="match status" value="1"/>
</dbReference>
<evidence type="ECO:0000256" key="5">
    <source>
        <dbReference type="ARBA" id="ARBA00023016"/>
    </source>
</evidence>
<evidence type="ECO:0000256" key="7">
    <source>
        <dbReference type="RuleBase" id="RU003322"/>
    </source>
</evidence>
<dbReference type="InterPro" id="IPR029048">
    <property type="entry name" value="HSP70_C_sf"/>
</dbReference>
<evidence type="ECO:0000256" key="3">
    <source>
        <dbReference type="ARBA" id="ARBA00022741"/>
    </source>
</evidence>
<comment type="caution">
    <text evidence="8">The sequence shown here is derived from an EMBL/GenBank/DDBJ whole genome shotgun (WGS) entry which is preliminary data.</text>
</comment>
<keyword evidence="5" id="KW-0346">Stress response</keyword>
<dbReference type="RefSeq" id="WP_184202490.1">
    <property type="nucleotide sequence ID" value="NZ_JACHGW010000004.1"/>
</dbReference>
<dbReference type="SUPFAM" id="SSF100934">
    <property type="entry name" value="Heat shock protein 70kD (HSP70), C-terminal subdomain"/>
    <property type="match status" value="1"/>
</dbReference>
<keyword evidence="4 7" id="KW-0067">ATP-binding</keyword>
<keyword evidence="6" id="KW-0143">Chaperone</keyword>
<evidence type="ECO:0000256" key="1">
    <source>
        <dbReference type="ARBA" id="ARBA00007381"/>
    </source>
</evidence>
<dbReference type="Pfam" id="PF00012">
    <property type="entry name" value="HSP70"/>
    <property type="match status" value="1"/>
</dbReference>
<keyword evidence="2" id="KW-0597">Phosphoprotein</keyword>
<evidence type="ECO:0000256" key="4">
    <source>
        <dbReference type="ARBA" id="ARBA00022840"/>
    </source>
</evidence>
<gene>
    <name evidence="8" type="ORF">HNQ39_004648</name>
</gene>
<dbReference type="EMBL" id="JACHGW010000004">
    <property type="protein sequence ID" value="MBB6052827.1"/>
    <property type="molecule type" value="Genomic_DNA"/>
</dbReference>
<protein>
    <submittedName>
        <fullName evidence="8">Molecular chaperone DnaK (HSP70)</fullName>
    </submittedName>
</protein>
<keyword evidence="9" id="KW-1185">Reference proteome</keyword>
<evidence type="ECO:0000256" key="2">
    <source>
        <dbReference type="ARBA" id="ARBA00022553"/>
    </source>
</evidence>
<accession>A0A7W9SU10</accession>
<dbReference type="PROSITE" id="PS00297">
    <property type="entry name" value="HSP70_1"/>
    <property type="match status" value="1"/>
</dbReference>